<dbReference type="SUPFAM" id="SSF110857">
    <property type="entry name" value="Gamma-glutamyl cyclotransferase-like"/>
    <property type="match status" value="1"/>
</dbReference>
<dbReference type="InterPro" id="IPR013024">
    <property type="entry name" value="GGCT-like"/>
</dbReference>
<feature type="region of interest" description="Disordered" evidence="5">
    <location>
        <begin position="328"/>
        <end position="348"/>
    </location>
</feature>
<dbReference type="InterPro" id="IPR017939">
    <property type="entry name" value="G-Glutamylcylcotransferase"/>
</dbReference>
<feature type="binding site" evidence="4">
    <location>
        <position position="166"/>
    </location>
    <ligand>
        <name>substrate</name>
    </ligand>
</feature>
<dbReference type="EMBL" id="BRXY01000038">
    <property type="protein sequence ID" value="GMH56078.1"/>
    <property type="molecule type" value="Genomic_DNA"/>
</dbReference>
<accession>A0A9W6ZS08</accession>
<organism evidence="6 7">
    <name type="scientific">Triparma strigata</name>
    <dbReference type="NCBI Taxonomy" id="1606541"/>
    <lineage>
        <taxon>Eukaryota</taxon>
        <taxon>Sar</taxon>
        <taxon>Stramenopiles</taxon>
        <taxon>Ochrophyta</taxon>
        <taxon>Bolidophyceae</taxon>
        <taxon>Parmales</taxon>
        <taxon>Triparmaceae</taxon>
        <taxon>Triparma</taxon>
    </lineage>
</organism>
<dbReference type="PANTHER" id="PTHR12935:SF0">
    <property type="entry name" value="GAMMA-GLUTAMYLCYCLOTRANSFERASE"/>
    <property type="match status" value="1"/>
</dbReference>
<keyword evidence="2" id="KW-0456">Lyase</keyword>
<feature type="compositionally biased region" description="Pro residues" evidence="5">
    <location>
        <begin position="337"/>
        <end position="348"/>
    </location>
</feature>
<protein>
    <recommendedName>
        <fullName evidence="1">gamma-glutamylcyclotransferase</fullName>
        <ecNumber evidence="1">4.3.2.9</ecNumber>
    </recommendedName>
</protein>
<dbReference type="EC" id="4.3.2.9" evidence="1"/>
<dbReference type="Gene3D" id="3.10.490.10">
    <property type="entry name" value="Gamma-glutamyl cyclotransferase-like"/>
    <property type="match status" value="1"/>
</dbReference>
<dbReference type="Pfam" id="PF13772">
    <property type="entry name" value="AIG2_2"/>
    <property type="match status" value="1"/>
</dbReference>
<name>A0A9W6ZS08_9STRA</name>
<evidence type="ECO:0000313" key="7">
    <source>
        <dbReference type="Proteomes" id="UP001165085"/>
    </source>
</evidence>
<evidence type="ECO:0000256" key="2">
    <source>
        <dbReference type="ARBA" id="ARBA00023239"/>
    </source>
</evidence>
<dbReference type="GO" id="GO:0003839">
    <property type="term" value="F:gamma-glutamylcyclotransferase activity"/>
    <property type="evidence" value="ECO:0007669"/>
    <property type="project" value="UniProtKB-EC"/>
</dbReference>
<comment type="caution">
    <text evidence="6">The sequence shown here is derived from an EMBL/GenBank/DDBJ whole genome shotgun (WGS) entry which is preliminary data.</text>
</comment>
<dbReference type="AlphaFoldDB" id="A0A9W6ZS08"/>
<reference evidence="7" key="1">
    <citation type="journal article" date="2023" name="Commun. Biol.">
        <title>Genome analysis of Parmales, the sister group of diatoms, reveals the evolutionary specialization of diatoms from phago-mixotrophs to photoautotrophs.</title>
        <authorList>
            <person name="Ban H."/>
            <person name="Sato S."/>
            <person name="Yoshikawa S."/>
            <person name="Yamada K."/>
            <person name="Nakamura Y."/>
            <person name="Ichinomiya M."/>
            <person name="Sato N."/>
            <person name="Blanc-Mathieu R."/>
            <person name="Endo H."/>
            <person name="Kuwata A."/>
            <person name="Ogata H."/>
        </authorList>
    </citation>
    <scope>NUCLEOTIDE SEQUENCE [LARGE SCALE GENOMIC DNA]</scope>
    <source>
        <strain evidence="7">NIES 3701</strain>
    </source>
</reference>
<feature type="active site" description="Proton acceptor" evidence="3">
    <location>
        <position position="121"/>
    </location>
</feature>
<evidence type="ECO:0000256" key="4">
    <source>
        <dbReference type="PIRSR" id="PIRSR617939-2"/>
    </source>
</evidence>
<dbReference type="Proteomes" id="UP001165085">
    <property type="component" value="Unassembled WGS sequence"/>
</dbReference>
<evidence type="ECO:0000313" key="6">
    <source>
        <dbReference type="EMBL" id="GMH56078.1"/>
    </source>
</evidence>
<dbReference type="CDD" id="cd06661">
    <property type="entry name" value="GGCT_like"/>
    <property type="match status" value="1"/>
</dbReference>
<evidence type="ECO:0000256" key="3">
    <source>
        <dbReference type="PIRSR" id="PIRSR617939-1"/>
    </source>
</evidence>
<gene>
    <name evidence="6" type="ORF">TrST_g3026</name>
</gene>
<evidence type="ECO:0000256" key="5">
    <source>
        <dbReference type="SAM" id="MobiDB-lite"/>
    </source>
</evidence>
<evidence type="ECO:0000256" key="1">
    <source>
        <dbReference type="ARBA" id="ARBA00012346"/>
    </source>
</evidence>
<proteinExistence type="predicted"/>
<sequence length="348" mass="38416">MSALSNASDSGQSLRQETLRQETMNSSSDQASSEQDTTDTTVWSFGFGSNMNVDIVKNKKGVAVIEHIAGCVKNWTLSFTAGGLDLVEPSMGNATPMDGGELHGVALRLTLEDMTKMDKQEGYNPTGDRGYAKVEVTVSAYDGRTFKAWVYSSRKPKPSQPCSSRYLNILVSGARDAGLDPTYIDRLAERPTYKPSPSVLSLRSEVPELGSLPPMTVEELAKTKEDVDEDDPDSNVHVSIHGLIFRLPKSKVFFKSHRGRDITARFSRHFRGISMDANDDFGKPPFRLPRDFDSEEEREYLRMWQDHYLSKGGVGSIVAHLVEYRAQLETTSTSSTPSPPNPAPAKNA</sequence>
<feature type="region of interest" description="Disordered" evidence="5">
    <location>
        <begin position="1"/>
        <end position="38"/>
    </location>
</feature>
<dbReference type="PANTHER" id="PTHR12935">
    <property type="entry name" value="GAMMA-GLUTAMYLCYCLOTRANSFERASE"/>
    <property type="match status" value="1"/>
</dbReference>
<dbReference type="InterPro" id="IPR036568">
    <property type="entry name" value="GGCT-like_sf"/>
</dbReference>
<dbReference type="OrthoDB" id="192168at2759"/>
<keyword evidence="7" id="KW-1185">Reference proteome</keyword>